<dbReference type="InterPro" id="IPR052046">
    <property type="entry name" value="GH57_Enzymes"/>
</dbReference>
<evidence type="ECO:0000259" key="4">
    <source>
        <dbReference type="Pfam" id="PF03065"/>
    </source>
</evidence>
<dbReference type="Gene3D" id="3.20.110.20">
    <property type="match status" value="1"/>
</dbReference>
<keyword evidence="2" id="KW-0119">Carbohydrate metabolism</keyword>
<protein>
    <submittedName>
        <fullName evidence="5">Glycoside hydrolase family 57</fullName>
    </submittedName>
</protein>
<dbReference type="InParanoid" id="A0A5Q0BF58"/>
<dbReference type="PANTHER" id="PTHR36306">
    <property type="entry name" value="ALPHA-AMYLASE-RELATED-RELATED"/>
    <property type="match status" value="1"/>
</dbReference>
<dbReference type="AlphaFoldDB" id="A0A5Q0BF58"/>
<proteinExistence type="inferred from homology"/>
<dbReference type="InterPro" id="IPR004300">
    <property type="entry name" value="Glyco_hydro_57_N"/>
</dbReference>
<evidence type="ECO:0000256" key="1">
    <source>
        <dbReference type="ARBA" id="ARBA00006821"/>
    </source>
</evidence>
<feature type="coiled-coil region" evidence="3">
    <location>
        <begin position="319"/>
        <end position="346"/>
    </location>
</feature>
<evidence type="ECO:0000256" key="3">
    <source>
        <dbReference type="SAM" id="Coils"/>
    </source>
</evidence>
<comment type="similarity">
    <text evidence="1">Belongs to the glycosyl hydrolase 57 family.</text>
</comment>
<dbReference type="KEGG" id="mmob:F6R98_03235"/>
<feature type="domain" description="Glycoside hydrolase family 57 N-terminal" evidence="4">
    <location>
        <begin position="95"/>
        <end position="276"/>
    </location>
</feature>
<dbReference type="SUPFAM" id="SSF88713">
    <property type="entry name" value="Glycoside hydrolase/deacetylase"/>
    <property type="match status" value="1"/>
</dbReference>
<reference evidence="5 6" key="1">
    <citation type="submission" date="2019-09" db="EMBL/GenBank/DDBJ databases">
        <title>Ecophysiology of the spiral-shaped methanotroph Methylospira mobilis as revealed by the complete genome sequence.</title>
        <authorList>
            <person name="Oshkin I.Y."/>
            <person name="Dedysh S.N."/>
            <person name="Miroshnikov K."/>
            <person name="Danilova O.V."/>
            <person name="Hakobyan A."/>
            <person name="Liesack W."/>
        </authorList>
    </citation>
    <scope>NUCLEOTIDE SEQUENCE [LARGE SCALE GENOMIC DNA]</scope>
    <source>
        <strain evidence="5 6">Shm1</strain>
    </source>
</reference>
<gene>
    <name evidence="5" type="ORF">F6R98_03235</name>
</gene>
<organism evidence="5 6">
    <name type="scientific">Candidatus Methylospira mobilis</name>
    <dbReference type="NCBI Taxonomy" id="1808979"/>
    <lineage>
        <taxon>Bacteria</taxon>
        <taxon>Pseudomonadati</taxon>
        <taxon>Pseudomonadota</taxon>
        <taxon>Gammaproteobacteria</taxon>
        <taxon>Methylococcales</taxon>
        <taxon>Methylococcaceae</taxon>
        <taxon>Candidatus Methylospira</taxon>
    </lineage>
</organism>
<dbReference type="RefSeq" id="WP_153247746.1">
    <property type="nucleotide sequence ID" value="NZ_CP044205.1"/>
</dbReference>
<dbReference type="PANTHER" id="PTHR36306:SF5">
    <property type="entry name" value="SLR1535 PROTEIN"/>
    <property type="match status" value="1"/>
</dbReference>
<keyword evidence="6" id="KW-1185">Reference proteome</keyword>
<dbReference type="Pfam" id="PF03065">
    <property type="entry name" value="Glyco_hydro_57"/>
    <property type="match status" value="1"/>
</dbReference>
<dbReference type="GO" id="GO:0005975">
    <property type="term" value="P:carbohydrate metabolic process"/>
    <property type="evidence" value="ECO:0007669"/>
    <property type="project" value="InterPro"/>
</dbReference>
<dbReference type="OrthoDB" id="9757977at2"/>
<accession>A0A5Q0BF58</accession>
<evidence type="ECO:0000313" key="5">
    <source>
        <dbReference type="EMBL" id="QFY41762.1"/>
    </source>
</evidence>
<dbReference type="Proteomes" id="UP000325755">
    <property type="component" value="Chromosome"/>
</dbReference>
<dbReference type="InterPro" id="IPR011330">
    <property type="entry name" value="Glyco_hydro/deAcase_b/a-brl"/>
</dbReference>
<keyword evidence="5" id="KW-0378">Hydrolase</keyword>
<sequence length="402" mass="46897">MHTIHHALVLNLHQPAGNLDELLTYQPWETREVLEAMDRIPRSLWGYEDVGRVHLSLSGTLLETLSDLDFQSRMYGVVDCGSLLWYFQNLSIFRILGTGYYHPVLPLIPEADREEQIRRWQGIGRHLFWRDQFQGFWPPEMGFSMELIPLLQRAGYRYVLVDSEYVEAVTPMTWQELRYRPHVARYGDAEIIVVVRDRDLSNAQESGMDLDWFTRETAARTQGCDFEPLVTTATDGDNGGWFRNWQPQANFWGFYRSLMDYTRSGGAIRPTFIDDYLDRYGVSGEVRVNTGAWNTGWHHGRDFLQWTGSQAQKEALLRVETVSNAVQDVQKQANKQEREAHELLEQARWLLLRAQTSCHYFWGEAWLPRAHQQMDDSLAHLEKARQTLKNRPAGYALRTLRD</sequence>
<dbReference type="EMBL" id="CP044205">
    <property type="protein sequence ID" value="QFY41762.1"/>
    <property type="molecule type" value="Genomic_DNA"/>
</dbReference>
<name>A0A5Q0BF58_9GAMM</name>
<dbReference type="GO" id="GO:0016787">
    <property type="term" value="F:hydrolase activity"/>
    <property type="evidence" value="ECO:0007669"/>
    <property type="project" value="UniProtKB-KW"/>
</dbReference>
<evidence type="ECO:0000256" key="2">
    <source>
        <dbReference type="ARBA" id="ARBA00023277"/>
    </source>
</evidence>
<evidence type="ECO:0000313" key="6">
    <source>
        <dbReference type="Proteomes" id="UP000325755"/>
    </source>
</evidence>
<keyword evidence="3" id="KW-0175">Coiled coil</keyword>